<feature type="domain" description="Inosine/uridine-preferring nucleoside hydrolase" evidence="3">
    <location>
        <begin position="11"/>
        <end position="281"/>
    </location>
</feature>
<gene>
    <name evidence="4" type="ORF">GCM10023323_24540</name>
</gene>
<dbReference type="InterPro" id="IPR001910">
    <property type="entry name" value="Inosine/uridine_hydrolase_dom"/>
</dbReference>
<dbReference type="PANTHER" id="PTHR12304">
    <property type="entry name" value="INOSINE-URIDINE PREFERRING NUCLEOSIDE HYDROLASE"/>
    <property type="match status" value="1"/>
</dbReference>
<name>A0ABP9T499_9ACTN</name>
<dbReference type="InterPro" id="IPR023186">
    <property type="entry name" value="IUNH"/>
</dbReference>
<dbReference type="Proteomes" id="UP001499878">
    <property type="component" value="Unassembled WGS sequence"/>
</dbReference>
<dbReference type="PANTHER" id="PTHR12304:SF4">
    <property type="entry name" value="URIDINE NUCLEOSIDASE"/>
    <property type="match status" value="1"/>
</dbReference>
<keyword evidence="2" id="KW-0326">Glycosidase</keyword>
<evidence type="ECO:0000313" key="4">
    <source>
        <dbReference type="EMBL" id="GAA5207753.1"/>
    </source>
</evidence>
<dbReference type="Pfam" id="PF01156">
    <property type="entry name" value="IU_nuc_hydro"/>
    <property type="match status" value="1"/>
</dbReference>
<keyword evidence="5" id="KW-1185">Reference proteome</keyword>
<accession>A0ABP9T499</accession>
<evidence type="ECO:0000256" key="1">
    <source>
        <dbReference type="ARBA" id="ARBA00022801"/>
    </source>
</evidence>
<reference evidence="5" key="1">
    <citation type="journal article" date="2019" name="Int. J. Syst. Evol. Microbiol.">
        <title>The Global Catalogue of Microorganisms (GCM) 10K type strain sequencing project: providing services to taxonomists for standard genome sequencing and annotation.</title>
        <authorList>
            <consortium name="The Broad Institute Genomics Platform"/>
            <consortium name="The Broad Institute Genome Sequencing Center for Infectious Disease"/>
            <person name="Wu L."/>
            <person name="Ma J."/>
        </authorList>
    </citation>
    <scope>NUCLEOTIDE SEQUENCE [LARGE SCALE GENOMIC DNA]</scope>
    <source>
        <strain evidence="5">JCM 18306</strain>
    </source>
</reference>
<organism evidence="4 5">
    <name type="scientific">Streptomyces thinghirensis</name>
    <dbReference type="NCBI Taxonomy" id="551547"/>
    <lineage>
        <taxon>Bacteria</taxon>
        <taxon>Bacillati</taxon>
        <taxon>Actinomycetota</taxon>
        <taxon>Actinomycetes</taxon>
        <taxon>Kitasatosporales</taxon>
        <taxon>Streptomycetaceae</taxon>
        <taxon>Streptomyces</taxon>
    </lineage>
</organism>
<proteinExistence type="predicted"/>
<dbReference type="SUPFAM" id="SSF53590">
    <property type="entry name" value="Nucleoside hydrolase"/>
    <property type="match status" value="1"/>
</dbReference>
<keyword evidence="1 4" id="KW-0378">Hydrolase</keyword>
<dbReference type="EMBL" id="BAABJR010000005">
    <property type="protein sequence ID" value="GAA5207753.1"/>
    <property type="molecule type" value="Genomic_DNA"/>
</dbReference>
<comment type="caution">
    <text evidence="4">The sequence shown here is derived from an EMBL/GenBank/DDBJ whole genome shotgun (WGS) entry which is preliminary data.</text>
</comment>
<evidence type="ECO:0000313" key="5">
    <source>
        <dbReference type="Proteomes" id="UP001499878"/>
    </source>
</evidence>
<dbReference type="Gene3D" id="3.90.245.10">
    <property type="entry name" value="Ribonucleoside hydrolase-like"/>
    <property type="match status" value="1"/>
</dbReference>
<protein>
    <submittedName>
        <fullName evidence="4">Nucleoside hydrolase</fullName>
    </submittedName>
</protein>
<sequence length="299" mass="31690">MTANHPRPRVLVLDTDIGSDVDDALALGVLLGSPEADLAGITTVYGDTLLRARLAHRLAALAGHAPTVVPGAAETLSGKEVWWPGHEGTCFDDLHTEPVRDDLNAADFLAETVRARPGEVDVVAIGPLANLAQALQRHEDFAEAVGTVYLMGGFFGPDAKPEHNILSDVAAARTVFEAGMPIVVSGLETTTRFRVESDGIEAIRAAGPYGTALAREIDTWIEFKGRTWTTPHDPITALSMLRPDLYTFERGHVTVEDDGLTVFHADPAGPVRLVTDADLPAVAEEIVARIVRAGAGAAG</sequence>
<evidence type="ECO:0000259" key="3">
    <source>
        <dbReference type="Pfam" id="PF01156"/>
    </source>
</evidence>
<dbReference type="GO" id="GO:0016787">
    <property type="term" value="F:hydrolase activity"/>
    <property type="evidence" value="ECO:0007669"/>
    <property type="project" value="UniProtKB-KW"/>
</dbReference>
<evidence type="ECO:0000256" key="2">
    <source>
        <dbReference type="ARBA" id="ARBA00023295"/>
    </source>
</evidence>
<dbReference type="InterPro" id="IPR036452">
    <property type="entry name" value="Ribo_hydro-like"/>
</dbReference>
<dbReference type="RefSeq" id="WP_345629492.1">
    <property type="nucleotide sequence ID" value="NZ_BAABJR010000005.1"/>
</dbReference>